<dbReference type="Proteomes" id="UP001630127">
    <property type="component" value="Unassembled WGS sequence"/>
</dbReference>
<gene>
    <name evidence="10" type="ORF">ACH5RR_024889</name>
</gene>
<evidence type="ECO:0000256" key="5">
    <source>
        <dbReference type="ARBA" id="ARBA00022454"/>
    </source>
</evidence>
<evidence type="ECO:0000256" key="4">
    <source>
        <dbReference type="ARBA" id="ARBA00015253"/>
    </source>
</evidence>
<evidence type="ECO:0000313" key="10">
    <source>
        <dbReference type="EMBL" id="KAL3512172.1"/>
    </source>
</evidence>
<reference evidence="10 11" key="1">
    <citation type="submission" date="2024-11" db="EMBL/GenBank/DDBJ databases">
        <title>A near-complete genome assembly of Cinchona calisaya.</title>
        <authorList>
            <person name="Lian D.C."/>
            <person name="Zhao X.W."/>
            <person name="Wei L."/>
        </authorList>
    </citation>
    <scope>NUCLEOTIDE SEQUENCE [LARGE SCALE GENOMIC DNA]</scope>
    <source>
        <tissue evidence="10">Nenye</tissue>
    </source>
</reference>
<evidence type="ECO:0000256" key="2">
    <source>
        <dbReference type="ARBA" id="ARBA00004574"/>
    </source>
</evidence>
<dbReference type="PANTHER" id="PTHR14513:SF0">
    <property type="entry name" value="PROTECTION OF TELOMERES PROTEIN 1"/>
    <property type="match status" value="1"/>
</dbReference>
<keyword evidence="11" id="KW-1185">Reference proteome</keyword>
<evidence type="ECO:0000259" key="9">
    <source>
        <dbReference type="SMART" id="SM00976"/>
    </source>
</evidence>
<dbReference type="GO" id="GO:0005634">
    <property type="term" value="C:nucleus"/>
    <property type="evidence" value="ECO:0007669"/>
    <property type="project" value="UniProtKB-SubCell"/>
</dbReference>
<evidence type="ECO:0000313" key="11">
    <source>
        <dbReference type="Proteomes" id="UP001630127"/>
    </source>
</evidence>
<feature type="domain" description="Telomeric single stranded DNA binding POT1/Cdc13" evidence="9">
    <location>
        <begin position="10"/>
        <end position="145"/>
    </location>
</feature>
<keyword evidence="6" id="KW-0779">Telomere</keyword>
<dbReference type="InterPro" id="IPR057620">
    <property type="entry name" value="POT1A/B-like_OB"/>
</dbReference>
<evidence type="ECO:0000256" key="1">
    <source>
        <dbReference type="ARBA" id="ARBA00004123"/>
    </source>
</evidence>
<dbReference type="Pfam" id="PF16686">
    <property type="entry name" value="POT1PC"/>
    <property type="match status" value="1"/>
</dbReference>
<sequence>MGRKEDDYKFLQLIDAISSINQKVNLIGIVIETTIPKQSKGTDCFCQVKIVDESKPSPGIPVYFFAETMDKLPQVMAAGDIIQLSHVVMKTHGSEVYAVFYKKFSSFGLFEGKHGKGFTPYQFSSTYHARDQDKKFIMGLRKWFLEDPNGSGSRDLLSLNQIRQGEHFNLACKILHICEVKNDEWMLFVWDGTDTPALFIDSKLEDEKENPLPLQLEPFTLPRDILCTFPTVGTVLRVIISRANEKLGLNVLKTGRWLKLVNLKCEFHAALWCAFIMPFTKICYLPDDDELILKRQRTYDERFSSKWGRIPSACFPWDSHVTATDRPDVPFVTMMNVLAHPELTAKFRCVVRVVAVFPWRAQDFRSPLGTYRIRLTLEDPTARIHAFLYADDALNFFGGYHPVDVMTRKRNSLLGIAESDDGREMKDASRNPPWIACCLKSYYIDKGDEWGSRNYRVFSTKFLGSSSLLDIQTVF</sequence>
<dbReference type="GO" id="GO:0000781">
    <property type="term" value="C:chromosome, telomeric region"/>
    <property type="evidence" value="ECO:0007669"/>
    <property type="project" value="UniProtKB-SubCell"/>
</dbReference>
<accession>A0ABD2YY27</accession>
<dbReference type="AlphaFoldDB" id="A0ABD2YY27"/>
<dbReference type="Pfam" id="PF02765">
    <property type="entry name" value="POT1"/>
    <property type="match status" value="1"/>
</dbReference>
<dbReference type="SUPFAM" id="SSF50249">
    <property type="entry name" value="Nucleic acid-binding proteins"/>
    <property type="match status" value="2"/>
</dbReference>
<dbReference type="EMBL" id="JBJUIK010000011">
    <property type="protein sequence ID" value="KAL3512172.1"/>
    <property type="molecule type" value="Genomic_DNA"/>
</dbReference>
<evidence type="ECO:0000256" key="8">
    <source>
        <dbReference type="ARBA" id="ARBA00023242"/>
    </source>
</evidence>
<evidence type="ECO:0000256" key="7">
    <source>
        <dbReference type="ARBA" id="ARBA00023125"/>
    </source>
</evidence>
<dbReference type="InterPro" id="IPR032042">
    <property type="entry name" value="POT1PC"/>
</dbReference>
<comment type="caution">
    <text evidence="10">The sequence shown here is derived from an EMBL/GenBank/DDBJ whole genome shotgun (WGS) entry which is preliminary data.</text>
</comment>
<organism evidence="10 11">
    <name type="scientific">Cinchona calisaya</name>
    <dbReference type="NCBI Taxonomy" id="153742"/>
    <lineage>
        <taxon>Eukaryota</taxon>
        <taxon>Viridiplantae</taxon>
        <taxon>Streptophyta</taxon>
        <taxon>Embryophyta</taxon>
        <taxon>Tracheophyta</taxon>
        <taxon>Spermatophyta</taxon>
        <taxon>Magnoliopsida</taxon>
        <taxon>eudicotyledons</taxon>
        <taxon>Gunneridae</taxon>
        <taxon>Pentapetalae</taxon>
        <taxon>asterids</taxon>
        <taxon>lamiids</taxon>
        <taxon>Gentianales</taxon>
        <taxon>Rubiaceae</taxon>
        <taxon>Cinchonoideae</taxon>
        <taxon>Cinchoneae</taxon>
        <taxon>Cinchona</taxon>
    </lineage>
</organism>
<dbReference type="SMART" id="SM00976">
    <property type="entry name" value="Telo_bind"/>
    <property type="match status" value="1"/>
</dbReference>
<protein>
    <recommendedName>
        <fullName evidence="4">Protection of telomeres protein 1</fullName>
    </recommendedName>
</protein>
<name>A0ABD2YY27_9GENT</name>
<dbReference type="InterPro" id="IPR028389">
    <property type="entry name" value="POT1"/>
</dbReference>
<dbReference type="Gene3D" id="2.40.50.140">
    <property type="entry name" value="Nucleic acid-binding proteins"/>
    <property type="match status" value="2"/>
</dbReference>
<keyword evidence="8" id="KW-0539">Nucleus</keyword>
<dbReference type="GO" id="GO:0003677">
    <property type="term" value="F:DNA binding"/>
    <property type="evidence" value="ECO:0007669"/>
    <property type="project" value="UniProtKB-KW"/>
</dbReference>
<comment type="subcellular location">
    <subcellularLocation>
        <location evidence="2">Chromosome</location>
        <location evidence="2">Telomere</location>
    </subcellularLocation>
    <subcellularLocation>
        <location evidence="1">Nucleus</location>
    </subcellularLocation>
</comment>
<dbReference type="FunFam" id="2.40.50.140:FF:000119">
    <property type="entry name" value="Protection of telomeres 1 homolog"/>
    <property type="match status" value="1"/>
</dbReference>
<evidence type="ECO:0000256" key="3">
    <source>
        <dbReference type="ARBA" id="ARBA00008442"/>
    </source>
</evidence>
<evidence type="ECO:0000256" key="6">
    <source>
        <dbReference type="ARBA" id="ARBA00022895"/>
    </source>
</evidence>
<dbReference type="InterPro" id="IPR011564">
    <property type="entry name" value="Telomer_end-bd_POT1/Cdc13"/>
</dbReference>
<keyword evidence="5" id="KW-0158">Chromosome</keyword>
<dbReference type="CDD" id="cd04497">
    <property type="entry name" value="hPOT1_OB1_like"/>
    <property type="match status" value="1"/>
</dbReference>
<dbReference type="Pfam" id="PF25507">
    <property type="entry name" value="OB_POT1A"/>
    <property type="match status" value="1"/>
</dbReference>
<dbReference type="PANTHER" id="PTHR14513">
    <property type="entry name" value="PROTECTION OF TELOMERES 1"/>
    <property type="match status" value="1"/>
</dbReference>
<dbReference type="InterPro" id="IPR012340">
    <property type="entry name" value="NA-bd_OB-fold"/>
</dbReference>
<keyword evidence="7" id="KW-0238">DNA-binding</keyword>
<proteinExistence type="inferred from homology"/>
<comment type="similarity">
    <text evidence="3">Belongs to the telombin family.</text>
</comment>